<evidence type="ECO:0000313" key="2">
    <source>
        <dbReference type="Proteomes" id="UP000023152"/>
    </source>
</evidence>
<dbReference type="AlphaFoldDB" id="X6LJW0"/>
<evidence type="ECO:0000313" key="1">
    <source>
        <dbReference type="EMBL" id="ETO02253.1"/>
    </source>
</evidence>
<dbReference type="Proteomes" id="UP000023152">
    <property type="component" value="Unassembled WGS sequence"/>
</dbReference>
<proteinExistence type="predicted"/>
<accession>X6LJW0</accession>
<reference evidence="1 2" key="1">
    <citation type="journal article" date="2013" name="Curr. Biol.">
        <title>The Genome of the Foraminiferan Reticulomyxa filosa.</title>
        <authorList>
            <person name="Glockner G."/>
            <person name="Hulsmann N."/>
            <person name="Schleicher M."/>
            <person name="Noegel A.A."/>
            <person name="Eichinger L."/>
            <person name="Gallinger C."/>
            <person name="Pawlowski J."/>
            <person name="Sierra R."/>
            <person name="Euteneuer U."/>
            <person name="Pillet L."/>
            <person name="Moustafa A."/>
            <person name="Platzer M."/>
            <person name="Groth M."/>
            <person name="Szafranski K."/>
            <person name="Schliwa M."/>
        </authorList>
    </citation>
    <scope>NUCLEOTIDE SEQUENCE [LARGE SCALE GENOMIC DNA]</scope>
</reference>
<organism evidence="1 2">
    <name type="scientific">Reticulomyxa filosa</name>
    <dbReference type="NCBI Taxonomy" id="46433"/>
    <lineage>
        <taxon>Eukaryota</taxon>
        <taxon>Sar</taxon>
        <taxon>Rhizaria</taxon>
        <taxon>Retaria</taxon>
        <taxon>Foraminifera</taxon>
        <taxon>Monothalamids</taxon>
        <taxon>Reticulomyxidae</taxon>
        <taxon>Reticulomyxa</taxon>
    </lineage>
</organism>
<protein>
    <recommendedName>
        <fullName evidence="3">Ubiquitin-like protease family profile domain-containing protein</fullName>
    </recommendedName>
</protein>
<evidence type="ECO:0008006" key="3">
    <source>
        <dbReference type="Google" id="ProtNLM"/>
    </source>
</evidence>
<name>X6LJW0_RETFI</name>
<comment type="caution">
    <text evidence="1">The sequence shown here is derived from an EMBL/GenBank/DDBJ whole genome shotgun (WGS) entry which is preliminary data.</text>
</comment>
<sequence>MVISSDKKKNIFFKIKKKLGLNGDFSWRKSIVIIRYRFMGSVFFATYCEKPGALKGLVINRNEESYKWENIPSIFDKIKPIADTKTSKGKILFTSMLGTEDSKDLEDTTLCTTYNLITTELILKLRIKSLGLDNQIQVLGKGYFINQQLNNIKRLVNIAKTNCTGFQLLPINLNGHCVGVIICGNQLHYIDPENNTMPDQLKQIFRQTGFKAQKIPSQRQQFAGNCAPTWIETCLMYMGADPFSQTEAVAYHADITIRSKLFQKIFIIACDKQNFLIKRIVKRFFL</sequence>
<gene>
    <name evidence="1" type="ORF">RFI_35183</name>
</gene>
<keyword evidence="2" id="KW-1185">Reference proteome</keyword>
<dbReference type="EMBL" id="ASPP01036299">
    <property type="protein sequence ID" value="ETO02253.1"/>
    <property type="molecule type" value="Genomic_DNA"/>
</dbReference>